<name>A0AAN7C7H9_9PEZI</name>
<reference evidence="3" key="2">
    <citation type="submission" date="2023-05" db="EMBL/GenBank/DDBJ databases">
        <authorList>
            <consortium name="Lawrence Berkeley National Laboratory"/>
            <person name="Steindorff A."/>
            <person name="Hensen N."/>
            <person name="Bonometti L."/>
            <person name="Westerberg I."/>
            <person name="Brannstrom I.O."/>
            <person name="Guillou S."/>
            <person name="Cros-Aarteil S."/>
            <person name="Calhoun S."/>
            <person name="Haridas S."/>
            <person name="Kuo A."/>
            <person name="Mondo S."/>
            <person name="Pangilinan J."/>
            <person name="Riley R."/>
            <person name="Labutti K."/>
            <person name="Andreopoulos B."/>
            <person name="Lipzen A."/>
            <person name="Chen C."/>
            <person name="Yanf M."/>
            <person name="Daum C."/>
            <person name="Ng V."/>
            <person name="Clum A."/>
            <person name="Ohm R."/>
            <person name="Martin F."/>
            <person name="Silar P."/>
            <person name="Natvig D."/>
            <person name="Lalanne C."/>
            <person name="Gautier V."/>
            <person name="Ament-Velasquez S.L."/>
            <person name="Kruys A."/>
            <person name="Hutchinson M.I."/>
            <person name="Powell A.J."/>
            <person name="Barry K."/>
            <person name="Miller A.N."/>
            <person name="Grigoriev I.V."/>
            <person name="Debuchy R."/>
            <person name="Gladieux P."/>
            <person name="Thoren M.H."/>
            <person name="Johannesson H."/>
        </authorList>
    </citation>
    <scope>NUCLEOTIDE SEQUENCE</scope>
    <source>
        <strain evidence="3">CBS 532.94</strain>
    </source>
</reference>
<proteinExistence type="predicted"/>
<accession>A0AAN7C7H9</accession>
<feature type="transmembrane region" description="Helical" evidence="2">
    <location>
        <begin position="12"/>
        <end position="34"/>
    </location>
</feature>
<feature type="transmembrane region" description="Helical" evidence="2">
    <location>
        <begin position="72"/>
        <end position="92"/>
    </location>
</feature>
<keyword evidence="2" id="KW-0812">Transmembrane</keyword>
<keyword evidence="4" id="KW-1185">Reference proteome</keyword>
<dbReference type="AlphaFoldDB" id="A0AAN7C7H9"/>
<organism evidence="3 4">
    <name type="scientific">Achaetomium macrosporum</name>
    <dbReference type="NCBI Taxonomy" id="79813"/>
    <lineage>
        <taxon>Eukaryota</taxon>
        <taxon>Fungi</taxon>
        <taxon>Dikarya</taxon>
        <taxon>Ascomycota</taxon>
        <taxon>Pezizomycotina</taxon>
        <taxon>Sordariomycetes</taxon>
        <taxon>Sordariomycetidae</taxon>
        <taxon>Sordariales</taxon>
        <taxon>Chaetomiaceae</taxon>
        <taxon>Achaetomium</taxon>
    </lineage>
</organism>
<sequence length="350" mass="38403">MTFPRGIVIPSVFGWLLLVQAPLVAISIYALGYISGVRTVPIVLVVVTTSLHCLLGVYCCATRAKARSYHIYIVNPWLVVCAGLWCGALYYFARGLRSENTRAGPDQRLLPWTKAGCAMSSLGMLFDFLLLGVFNRSVLKQTAQQQPKDSQSSSASTPVSALPPQVRLLPLRHSTPNPDILSPQPIQHPPLSKLFPRQQHSLSVSPLPTTRQQQQQPEPPDPDSEPEPEGALLPKNRITLILALCNLQHPDGHWPYTPQLAAVLRVWAGGRGEVAVASRGVTALAHACLTDLAHYVWRAQREGREYEMLSAAELVELERVGWDLKWVAGCIAAAGRWLCSCQGGSDERGR</sequence>
<protein>
    <submittedName>
        <fullName evidence="3">Uncharacterized protein</fullName>
    </submittedName>
</protein>
<feature type="region of interest" description="Disordered" evidence="1">
    <location>
        <begin position="172"/>
        <end position="231"/>
    </location>
</feature>
<reference evidence="3" key="1">
    <citation type="journal article" date="2023" name="Mol. Phylogenet. Evol.">
        <title>Genome-scale phylogeny and comparative genomics of the fungal order Sordariales.</title>
        <authorList>
            <person name="Hensen N."/>
            <person name="Bonometti L."/>
            <person name="Westerberg I."/>
            <person name="Brannstrom I.O."/>
            <person name="Guillou S."/>
            <person name="Cros-Aarteil S."/>
            <person name="Calhoun S."/>
            <person name="Haridas S."/>
            <person name="Kuo A."/>
            <person name="Mondo S."/>
            <person name="Pangilinan J."/>
            <person name="Riley R."/>
            <person name="LaButti K."/>
            <person name="Andreopoulos B."/>
            <person name="Lipzen A."/>
            <person name="Chen C."/>
            <person name="Yan M."/>
            <person name="Daum C."/>
            <person name="Ng V."/>
            <person name="Clum A."/>
            <person name="Steindorff A."/>
            <person name="Ohm R.A."/>
            <person name="Martin F."/>
            <person name="Silar P."/>
            <person name="Natvig D.O."/>
            <person name="Lalanne C."/>
            <person name="Gautier V."/>
            <person name="Ament-Velasquez S.L."/>
            <person name="Kruys A."/>
            <person name="Hutchinson M.I."/>
            <person name="Powell A.J."/>
            <person name="Barry K."/>
            <person name="Miller A.N."/>
            <person name="Grigoriev I.V."/>
            <person name="Debuchy R."/>
            <person name="Gladieux P."/>
            <person name="Hiltunen Thoren M."/>
            <person name="Johannesson H."/>
        </authorList>
    </citation>
    <scope>NUCLEOTIDE SEQUENCE</scope>
    <source>
        <strain evidence="3">CBS 532.94</strain>
    </source>
</reference>
<comment type="caution">
    <text evidence="3">The sequence shown here is derived from an EMBL/GenBank/DDBJ whole genome shotgun (WGS) entry which is preliminary data.</text>
</comment>
<keyword evidence="2" id="KW-0472">Membrane</keyword>
<evidence type="ECO:0000313" key="4">
    <source>
        <dbReference type="Proteomes" id="UP001303760"/>
    </source>
</evidence>
<feature type="compositionally biased region" description="Polar residues" evidence="1">
    <location>
        <begin position="198"/>
        <end position="211"/>
    </location>
</feature>
<gene>
    <name evidence="3" type="ORF">C8A03DRAFT_16976</name>
</gene>
<keyword evidence="2" id="KW-1133">Transmembrane helix</keyword>
<evidence type="ECO:0000256" key="1">
    <source>
        <dbReference type="SAM" id="MobiDB-lite"/>
    </source>
</evidence>
<evidence type="ECO:0000256" key="2">
    <source>
        <dbReference type="SAM" id="Phobius"/>
    </source>
</evidence>
<dbReference type="Proteomes" id="UP001303760">
    <property type="component" value="Unassembled WGS sequence"/>
</dbReference>
<evidence type="ECO:0000313" key="3">
    <source>
        <dbReference type="EMBL" id="KAK4236366.1"/>
    </source>
</evidence>
<dbReference type="EMBL" id="MU860197">
    <property type="protein sequence ID" value="KAK4236366.1"/>
    <property type="molecule type" value="Genomic_DNA"/>
</dbReference>
<feature type="transmembrane region" description="Helical" evidence="2">
    <location>
        <begin position="40"/>
        <end position="60"/>
    </location>
</feature>